<feature type="transmembrane region" description="Helical" evidence="4">
    <location>
        <begin position="746"/>
        <end position="763"/>
    </location>
</feature>
<organism evidence="6 7">
    <name type="scientific">Lacihabitans lacunae</name>
    <dbReference type="NCBI Taxonomy" id="1028214"/>
    <lineage>
        <taxon>Bacteria</taxon>
        <taxon>Pseudomonadati</taxon>
        <taxon>Bacteroidota</taxon>
        <taxon>Cytophagia</taxon>
        <taxon>Cytophagales</taxon>
        <taxon>Leadbetterellaceae</taxon>
        <taxon>Lacihabitans</taxon>
    </lineage>
</organism>
<dbReference type="Gene3D" id="3.30.565.10">
    <property type="entry name" value="Histidine kinase-like ATPase, C-terminal domain"/>
    <property type="match status" value="1"/>
</dbReference>
<dbReference type="PROSITE" id="PS50109">
    <property type="entry name" value="HIS_KIN"/>
    <property type="match status" value="1"/>
</dbReference>
<keyword evidence="4" id="KW-0472">Membrane</keyword>
<sequence length="972" mass="112272">MTIHNIKFGYIVCYFLIVNLCFVHTRVYAQNFEFEQINVKNGLPSNNIYQILKDSKGYLWISTNLGLVRYDGYVFENFGVNSKIDAMAVSSHGNVWFSTNKGLFYINENLSKPIQKLHSNLSDSLADNDHFESLFIDKNNWIWSTDFHHIKVFKPNEKKITAFQILKNNTQNPKIAKFAFGHNKQLWAINHLGLCRFNYNLNKWVWYLKKKNLSSIYYDTKNSLWYLGDSNGRIFTYHPVTKILEPIAKLQGKILEIEKKENSLLALSPYEVHEISLQPNHTTSVITQNLEPNLEYRQMYVLNSTTLFLATEDGLYQQLIDNQTVSLHLFPKEFNQNKSKVMAISKLNQNSLLFGLDSGHLILWNKTLNSFKLIQSKSIGHINQIITHENTFYICTDRGLFSLNNHRKLQLLLPGDFKSLSTDNQNRIWLLSSNRPILVFDIFSKKTLTPWKKLPYPSFFEENLLNKIIYCNHKMWIAAWLPKGFGILFFDLKKGEFVQLSDLNPHQLFVSDYYLNVFKTNDQNLYFSAYGGFNQVNAKGNITSVYKSDDHTNQIPDNQYFNIAKDPFQNIWVGTHEGLAQIKPDASIKRYTQYDGLNSNVVTYGFYLDSNYLYLGSKNGFNIVKTNDQPSANKPKLYLSHLKILGEANQRYETSNLILKKANNNINIAFTTLTFEPKNTHQFQYRMKNIHSNWIEIGSNPEINLVNLDKGKYQLELAVVDHNANSNSENTIINFEILPAWYETPWFRIALSLCVLGLLFLFYRLRLNQLKKVFDIRNRISADLHDEIGASLSSIGIISGLLKQNLVTDKKNIGFAEMIAEEAKKTGNAIDYIIWNINPKFDSLESLFAKINKEAAELIEAQNIQYEFESNSLENKNLSLENKRNLYLILKELINNSLKHSKAHKISLHCTVKSQQLHVIFADNGCGFDKQQPTSRNGIVNINSRIKTMKGTCKIISKKDIGTTYQIKIPLK</sequence>
<protein>
    <submittedName>
        <fullName evidence="6">Two-component regulator propeller domain-containing protein</fullName>
    </submittedName>
</protein>
<proteinExistence type="predicted"/>
<feature type="domain" description="Histidine kinase" evidence="5">
    <location>
        <begin position="783"/>
        <end position="972"/>
    </location>
</feature>
<dbReference type="Gene3D" id="2.60.40.10">
    <property type="entry name" value="Immunoglobulins"/>
    <property type="match status" value="1"/>
</dbReference>
<keyword evidence="7" id="KW-1185">Reference proteome</keyword>
<dbReference type="InterPro" id="IPR013783">
    <property type="entry name" value="Ig-like_fold"/>
</dbReference>
<evidence type="ECO:0000256" key="3">
    <source>
        <dbReference type="ARBA" id="ARBA00023012"/>
    </source>
</evidence>
<keyword evidence="4" id="KW-1133">Transmembrane helix</keyword>
<dbReference type="SUPFAM" id="SSF55874">
    <property type="entry name" value="ATPase domain of HSP90 chaperone/DNA topoisomerase II/histidine kinase"/>
    <property type="match status" value="1"/>
</dbReference>
<dbReference type="SUPFAM" id="SSF63829">
    <property type="entry name" value="Calcium-dependent phosphotriesterase"/>
    <property type="match status" value="2"/>
</dbReference>
<dbReference type="InterPro" id="IPR003594">
    <property type="entry name" value="HATPase_dom"/>
</dbReference>
<name>A0ABV7Z1R3_9BACT</name>
<evidence type="ECO:0000313" key="6">
    <source>
        <dbReference type="EMBL" id="MFC3812181.1"/>
    </source>
</evidence>
<keyword evidence="1" id="KW-0808">Transferase</keyword>
<gene>
    <name evidence="6" type="ORF">ACFOOI_16085</name>
</gene>
<dbReference type="RefSeq" id="WP_379839048.1">
    <property type="nucleotide sequence ID" value="NZ_JBHRYQ010000001.1"/>
</dbReference>
<dbReference type="InterPro" id="IPR011123">
    <property type="entry name" value="Y_Y_Y"/>
</dbReference>
<evidence type="ECO:0000259" key="5">
    <source>
        <dbReference type="PROSITE" id="PS50109"/>
    </source>
</evidence>
<dbReference type="Gene3D" id="1.20.5.1930">
    <property type="match status" value="1"/>
</dbReference>
<evidence type="ECO:0000256" key="1">
    <source>
        <dbReference type="ARBA" id="ARBA00022679"/>
    </source>
</evidence>
<dbReference type="Gene3D" id="2.130.10.10">
    <property type="entry name" value="YVTN repeat-like/Quinoprotein amine dehydrogenase"/>
    <property type="match status" value="2"/>
</dbReference>
<evidence type="ECO:0000256" key="4">
    <source>
        <dbReference type="SAM" id="Phobius"/>
    </source>
</evidence>
<dbReference type="EMBL" id="JBHRYQ010000001">
    <property type="protein sequence ID" value="MFC3812181.1"/>
    <property type="molecule type" value="Genomic_DNA"/>
</dbReference>
<dbReference type="InterPro" id="IPR015943">
    <property type="entry name" value="WD40/YVTN_repeat-like_dom_sf"/>
</dbReference>
<dbReference type="PANTHER" id="PTHR24421">
    <property type="entry name" value="NITRATE/NITRITE SENSOR PROTEIN NARX-RELATED"/>
    <property type="match status" value="1"/>
</dbReference>
<evidence type="ECO:0000256" key="2">
    <source>
        <dbReference type="ARBA" id="ARBA00022777"/>
    </source>
</evidence>
<keyword evidence="4" id="KW-0812">Transmembrane</keyword>
<accession>A0ABV7Z1R3</accession>
<dbReference type="Pfam" id="PF07730">
    <property type="entry name" value="HisKA_3"/>
    <property type="match status" value="1"/>
</dbReference>
<dbReference type="InterPro" id="IPR011110">
    <property type="entry name" value="Reg_prop"/>
</dbReference>
<dbReference type="Pfam" id="PF07494">
    <property type="entry name" value="Reg_prop"/>
    <property type="match status" value="1"/>
</dbReference>
<evidence type="ECO:0000313" key="7">
    <source>
        <dbReference type="Proteomes" id="UP001595616"/>
    </source>
</evidence>
<dbReference type="InterPro" id="IPR005467">
    <property type="entry name" value="His_kinase_dom"/>
</dbReference>
<dbReference type="InterPro" id="IPR011712">
    <property type="entry name" value="Sig_transdc_His_kin_sub3_dim/P"/>
</dbReference>
<dbReference type="InterPro" id="IPR036890">
    <property type="entry name" value="HATPase_C_sf"/>
</dbReference>
<comment type="caution">
    <text evidence="6">The sequence shown here is derived from an EMBL/GenBank/DDBJ whole genome shotgun (WGS) entry which is preliminary data.</text>
</comment>
<dbReference type="Proteomes" id="UP001595616">
    <property type="component" value="Unassembled WGS sequence"/>
</dbReference>
<dbReference type="CDD" id="cd16917">
    <property type="entry name" value="HATPase_UhpB-NarQ-NarX-like"/>
    <property type="match status" value="1"/>
</dbReference>
<reference evidence="7" key="1">
    <citation type="journal article" date="2019" name="Int. J. Syst. Evol. Microbiol.">
        <title>The Global Catalogue of Microorganisms (GCM) 10K type strain sequencing project: providing services to taxonomists for standard genome sequencing and annotation.</title>
        <authorList>
            <consortium name="The Broad Institute Genomics Platform"/>
            <consortium name="The Broad Institute Genome Sequencing Center for Infectious Disease"/>
            <person name="Wu L."/>
            <person name="Ma J."/>
        </authorList>
    </citation>
    <scope>NUCLEOTIDE SEQUENCE [LARGE SCALE GENOMIC DNA]</scope>
    <source>
        <strain evidence="7">CECT 7956</strain>
    </source>
</reference>
<dbReference type="Pfam" id="PF07495">
    <property type="entry name" value="Y_Y_Y"/>
    <property type="match status" value="1"/>
</dbReference>
<keyword evidence="2" id="KW-0418">Kinase</keyword>
<dbReference type="Pfam" id="PF02518">
    <property type="entry name" value="HATPase_c"/>
    <property type="match status" value="1"/>
</dbReference>
<keyword evidence="3" id="KW-0902">Two-component regulatory system</keyword>
<dbReference type="InterPro" id="IPR050482">
    <property type="entry name" value="Sensor_HK_TwoCompSys"/>
</dbReference>